<reference evidence="5" key="1">
    <citation type="submission" date="2021-08" db="EMBL/GenBank/DDBJ databases">
        <authorList>
            <person name="Misof B."/>
            <person name="Oliver O."/>
            <person name="Podsiadlowski L."/>
            <person name="Donath A."/>
            <person name="Peters R."/>
            <person name="Mayer C."/>
            <person name="Rust J."/>
            <person name="Gunkel S."/>
            <person name="Lesny P."/>
            <person name="Martin S."/>
            <person name="Oeyen J.P."/>
            <person name="Petersen M."/>
            <person name="Panagiotis P."/>
            <person name="Wilbrandt J."/>
            <person name="Tanja T."/>
        </authorList>
    </citation>
    <scope>NUCLEOTIDE SEQUENCE</scope>
    <source>
        <strain evidence="5">GBR_01_08_01A</strain>
        <tissue evidence="5">Thorax + abdomen</tissue>
    </source>
</reference>
<keyword evidence="3" id="KW-0175">Coiled coil</keyword>
<keyword evidence="2" id="KW-0143">Chaperone</keyword>
<reference evidence="5" key="2">
    <citation type="journal article" date="2023" name="Commun. Biol.">
        <title>Intrasexual cuticular hydrocarbon dimorphism in a wasp sheds light on hydrocarbon biosynthesis genes in Hymenoptera.</title>
        <authorList>
            <person name="Moris V.C."/>
            <person name="Podsiadlowski L."/>
            <person name="Martin S."/>
            <person name="Oeyen J.P."/>
            <person name="Donath A."/>
            <person name="Petersen M."/>
            <person name="Wilbrandt J."/>
            <person name="Misof B."/>
            <person name="Liedtke D."/>
            <person name="Thamm M."/>
            <person name="Scheiner R."/>
            <person name="Schmitt T."/>
            <person name="Niehuis O."/>
        </authorList>
    </citation>
    <scope>NUCLEOTIDE SEQUENCE</scope>
    <source>
        <strain evidence="5">GBR_01_08_01A</strain>
    </source>
</reference>
<name>A0AAD9VLV6_9HYME</name>
<dbReference type="GO" id="GO:0001671">
    <property type="term" value="F:ATPase activator activity"/>
    <property type="evidence" value="ECO:0007669"/>
    <property type="project" value="InterPro"/>
</dbReference>
<dbReference type="EMBL" id="JAIFRP010000084">
    <property type="protein sequence ID" value="KAK2579586.1"/>
    <property type="molecule type" value="Genomic_DNA"/>
</dbReference>
<keyword evidence="6" id="KW-1185">Reference proteome</keyword>
<evidence type="ECO:0000313" key="6">
    <source>
        <dbReference type="Proteomes" id="UP001258017"/>
    </source>
</evidence>
<dbReference type="GO" id="GO:0005739">
    <property type="term" value="C:mitochondrion"/>
    <property type="evidence" value="ECO:0007669"/>
    <property type="project" value="TreeGrafter"/>
</dbReference>
<dbReference type="PANTHER" id="PTHR14021">
    <property type="entry name" value="IRON-SULFUR CLUSTER CO-CHAPERONE PROTEIN HSCB"/>
    <property type="match status" value="1"/>
</dbReference>
<evidence type="ECO:0000256" key="1">
    <source>
        <dbReference type="ARBA" id="ARBA00010476"/>
    </source>
</evidence>
<evidence type="ECO:0000256" key="2">
    <source>
        <dbReference type="ARBA" id="ARBA00023186"/>
    </source>
</evidence>
<dbReference type="Pfam" id="PF00226">
    <property type="entry name" value="DnaJ"/>
    <property type="match status" value="1"/>
</dbReference>
<gene>
    <name evidence="5" type="ORF">KPH14_010881</name>
</gene>
<proteinExistence type="inferred from homology"/>
<sequence>MTLDNINVTVIVINFILVKKLPVCQWQESDSPAKCWNCNFLYKSKLFCSQCKTLQEMPENLNYFDILGVKFTYNVNNDEVHDKYRQLQKMLHPDRFSNKTEREQQISESLSSLLNKAYSTLTHPLKRGLYMLQLKGISIPEGSTSLHPEFLMEIMEINEEVESAMNDKKKAIKLMEENKKILQELSKEVADAFDTNDTERAKEALVKMKYYTSIENRLKALKQDLGIVD</sequence>
<dbReference type="NCBIfam" id="TIGR00714">
    <property type="entry name" value="hscB"/>
    <property type="match status" value="1"/>
</dbReference>
<dbReference type="CDD" id="cd06257">
    <property type="entry name" value="DnaJ"/>
    <property type="match status" value="1"/>
</dbReference>
<dbReference type="InterPro" id="IPR036869">
    <property type="entry name" value="J_dom_sf"/>
</dbReference>
<dbReference type="PANTHER" id="PTHR14021:SF15">
    <property type="entry name" value="IRON-SULFUR CLUSTER CO-CHAPERONE PROTEIN HSCB"/>
    <property type="match status" value="1"/>
</dbReference>
<dbReference type="HAMAP" id="MF_00682">
    <property type="entry name" value="HscB"/>
    <property type="match status" value="1"/>
</dbReference>
<dbReference type="GO" id="GO:0051087">
    <property type="term" value="F:protein-folding chaperone binding"/>
    <property type="evidence" value="ECO:0007669"/>
    <property type="project" value="InterPro"/>
</dbReference>
<organism evidence="5 6">
    <name type="scientific">Odynerus spinipes</name>
    <dbReference type="NCBI Taxonomy" id="1348599"/>
    <lineage>
        <taxon>Eukaryota</taxon>
        <taxon>Metazoa</taxon>
        <taxon>Ecdysozoa</taxon>
        <taxon>Arthropoda</taxon>
        <taxon>Hexapoda</taxon>
        <taxon>Insecta</taxon>
        <taxon>Pterygota</taxon>
        <taxon>Neoptera</taxon>
        <taxon>Endopterygota</taxon>
        <taxon>Hymenoptera</taxon>
        <taxon>Apocrita</taxon>
        <taxon>Aculeata</taxon>
        <taxon>Vespoidea</taxon>
        <taxon>Vespidae</taxon>
        <taxon>Eumeninae</taxon>
        <taxon>Odynerus</taxon>
    </lineage>
</organism>
<dbReference type="GO" id="GO:0051259">
    <property type="term" value="P:protein complex oligomerization"/>
    <property type="evidence" value="ECO:0007669"/>
    <property type="project" value="InterPro"/>
</dbReference>
<evidence type="ECO:0000313" key="5">
    <source>
        <dbReference type="EMBL" id="KAK2579586.1"/>
    </source>
</evidence>
<dbReference type="SUPFAM" id="SSF46565">
    <property type="entry name" value="Chaperone J-domain"/>
    <property type="match status" value="1"/>
</dbReference>
<comment type="caution">
    <text evidence="5">The sequence shown here is derived from an EMBL/GenBank/DDBJ whole genome shotgun (WGS) entry which is preliminary data.</text>
</comment>
<dbReference type="InterPro" id="IPR001623">
    <property type="entry name" value="DnaJ_domain"/>
</dbReference>
<feature type="coiled-coil region" evidence="3">
    <location>
        <begin position="154"/>
        <end position="188"/>
    </location>
</feature>
<dbReference type="InterPro" id="IPR004640">
    <property type="entry name" value="HscB"/>
</dbReference>
<dbReference type="SMART" id="SM00271">
    <property type="entry name" value="DnaJ"/>
    <property type="match status" value="1"/>
</dbReference>
<evidence type="ECO:0000256" key="3">
    <source>
        <dbReference type="SAM" id="Coils"/>
    </source>
</evidence>
<dbReference type="InterPro" id="IPR036386">
    <property type="entry name" value="HscB_C_sf"/>
</dbReference>
<dbReference type="SUPFAM" id="SSF47144">
    <property type="entry name" value="HSC20 (HSCB), C-terminal oligomerisation domain"/>
    <property type="match status" value="1"/>
</dbReference>
<dbReference type="AlphaFoldDB" id="A0AAD9VLV6"/>
<protein>
    <recommendedName>
        <fullName evidence="4">J domain-containing protein</fullName>
    </recommendedName>
</protein>
<comment type="similarity">
    <text evidence="1">Belongs to the HscB family.</text>
</comment>
<dbReference type="PROSITE" id="PS50076">
    <property type="entry name" value="DNAJ_2"/>
    <property type="match status" value="1"/>
</dbReference>
<dbReference type="Pfam" id="PF07743">
    <property type="entry name" value="HSCB_C"/>
    <property type="match status" value="1"/>
</dbReference>
<evidence type="ECO:0000259" key="4">
    <source>
        <dbReference type="PROSITE" id="PS50076"/>
    </source>
</evidence>
<dbReference type="Proteomes" id="UP001258017">
    <property type="component" value="Unassembled WGS sequence"/>
</dbReference>
<dbReference type="GO" id="GO:0044571">
    <property type="term" value="P:[2Fe-2S] cluster assembly"/>
    <property type="evidence" value="ECO:0007669"/>
    <property type="project" value="InterPro"/>
</dbReference>
<dbReference type="Gene3D" id="1.20.1280.20">
    <property type="entry name" value="HscB, C-terminal domain"/>
    <property type="match status" value="1"/>
</dbReference>
<accession>A0AAD9VLV6</accession>
<dbReference type="InterPro" id="IPR009073">
    <property type="entry name" value="HscB_oligo_C"/>
</dbReference>
<feature type="domain" description="J" evidence="4">
    <location>
        <begin position="62"/>
        <end position="134"/>
    </location>
</feature>
<dbReference type="Gene3D" id="1.10.287.110">
    <property type="entry name" value="DnaJ domain"/>
    <property type="match status" value="1"/>
</dbReference>